<dbReference type="Proteomes" id="UP000537260">
    <property type="component" value="Unassembled WGS sequence"/>
</dbReference>
<sequence>MLRAAPPVVARLRMWTVRADAKELIANRAELEALLRAPAQEHSPGHPQDDTE</sequence>
<gene>
    <name evidence="1" type="ORF">HNR05_000297</name>
</gene>
<organism evidence="1 2">
    <name type="scientific">Glaciibacter psychrotolerans</name>
    <dbReference type="NCBI Taxonomy" id="670054"/>
    <lineage>
        <taxon>Bacteria</taxon>
        <taxon>Bacillati</taxon>
        <taxon>Actinomycetota</taxon>
        <taxon>Actinomycetes</taxon>
        <taxon>Micrococcales</taxon>
        <taxon>Microbacteriaceae</taxon>
        <taxon>Glaciibacter</taxon>
    </lineage>
</organism>
<evidence type="ECO:0000313" key="1">
    <source>
        <dbReference type="EMBL" id="NYJ18506.1"/>
    </source>
</evidence>
<comment type="caution">
    <text evidence="1">The sequence shown here is derived from an EMBL/GenBank/DDBJ whole genome shotgun (WGS) entry which is preliminary data.</text>
</comment>
<protein>
    <submittedName>
        <fullName evidence="1">Uncharacterized protein</fullName>
    </submittedName>
</protein>
<evidence type="ECO:0000313" key="2">
    <source>
        <dbReference type="Proteomes" id="UP000537260"/>
    </source>
</evidence>
<reference evidence="1 2" key="1">
    <citation type="submission" date="2020-07" db="EMBL/GenBank/DDBJ databases">
        <title>Sequencing the genomes of 1000 actinobacteria strains.</title>
        <authorList>
            <person name="Klenk H.-P."/>
        </authorList>
    </citation>
    <scope>NUCLEOTIDE SEQUENCE [LARGE SCALE GENOMIC DNA]</scope>
    <source>
        <strain evidence="1 2">LI1</strain>
    </source>
</reference>
<keyword evidence="2" id="KW-1185">Reference proteome</keyword>
<name>A0A7Z0EBC4_9MICO</name>
<proteinExistence type="predicted"/>
<dbReference type="EMBL" id="JACCFM010000001">
    <property type="protein sequence ID" value="NYJ18506.1"/>
    <property type="molecule type" value="Genomic_DNA"/>
</dbReference>
<dbReference type="AlphaFoldDB" id="A0A7Z0EBC4"/>
<accession>A0A7Z0EBC4</accession>